<sequence length="154" mass="17489">MERIWIYQADRELTEGEKKHILDKLSGFTSQWKAHGKALAAKAEIRYDRFIILMVDDGVAPPTGCSIDKSVHLLKEIETETGLSFFDRMQVAYRDAEGIKAVSRAEFEQLIAAGEVTDRTLVFNNLIASYPDLETAWEVPLKDSWHAKVFLIDS</sequence>
<dbReference type="EMBL" id="BMIK01000001">
    <property type="protein sequence ID" value="GGC16218.1"/>
    <property type="molecule type" value="Genomic_DNA"/>
</dbReference>
<comment type="caution">
    <text evidence="1">The sequence shown here is derived from an EMBL/GenBank/DDBJ whole genome shotgun (WGS) entry which is preliminary data.</text>
</comment>
<evidence type="ECO:0008006" key="3">
    <source>
        <dbReference type="Google" id="ProtNLM"/>
    </source>
</evidence>
<name>A0ABQ1L033_9SPHI</name>
<organism evidence="1 2">
    <name type="scientific">Parapedobacter defluvii</name>
    <dbReference type="NCBI Taxonomy" id="2045106"/>
    <lineage>
        <taxon>Bacteria</taxon>
        <taxon>Pseudomonadati</taxon>
        <taxon>Bacteroidota</taxon>
        <taxon>Sphingobacteriia</taxon>
        <taxon>Sphingobacteriales</taxon>
        <taxon>Sphingobacteriaceae</taxon>
        <taxon>Parapedobacter</taxon>
    </lineage>
</organism>
<gene>
    <name evidence="1" type="ORF">GCM10011386_05040</name>
</gene>
<keyword evidence="2" id="KW-1185">Reference proteome</keyword>
<reference evidence="2" key="1">
    <citation type="journal article" date="2019" name="Int. J. Syst. Evol. Microbiol.">
        <title>The Global Catalogue of Microorganisms (GCM) 10K type strain sequencing project: providing services to taxonomists for standard genome sequencing and annotation.</title>
        <authorList>
            <consortium name="The Broad Institute Genomics Platform"/>
            <consortium name="The Broad Institute Genome Sequencing Center for Infectious Disease"/>
            <person name="Wu L."/>
            <person name="Ma J."/>
        </authorList>
    </citation>
    <scope>NUCLEOTIDE SEQUENCE [LARGE SCALE GENOMIC DNA]</scope>
    <source>
        <strain evidence="2">CGMCC 1.15342</strain>
    </source>
</reference>
<protein>
    <recommendedName>
        <fullName evidence="3">ABC transporter ATPase</fullName>
    </recommendedName>
</protein>
<dbReference type="RefSeq" id="WP_188747024.1">
    <property type="nucleotide sequence ID" value="NZ_BMIK01000001.1"/>
</dbReference>
<accession>A0ABQ1L033</accession>
<dbReference type="Proteomes" id="UP000597338">
    <property type="component" value="Unassembled WGS sequence"/>
</dbReference>
<evidence type="ECO:0000313" key="1">
    <source>
        <dbReference type="EMBL" id="GGC16218.1"/>
    </source>
</evidence>
<proteinExistence type="predicted"/>
<evidence type="ECO:0000313" key="2">
    <source>
        <dbReference type="Proteomes" id="UP000597338"/>
    </source>
</evidence>